<accession>A0AAD5S7V2</accession>
<sequence>MGICYSSKPKPRDVPIVSVQKQHDTLEPARPRADSFKYDASGRRLHADCTPLSEDAVASDKLYVLPNDDEEMERLHMQHYIVRLLFGGNYSAPVTKRLEAPGAKALDLGCGSGIWAFETATDFPQAEVTGFDISPVQPGTVKRKNANFIVGDLTYLPLPFEDENFDFVYMRFLITGLRKEFWPVLIKEIIRIVKPGGYIELMEFANPAMQGPTKVPNLVAFMAQGVMARGGDPDISRKLKDYLASSPETTEVNEVTKPLPTCPHPSDTKAVRLARMYGDDVTGVLMGVGAALIAKGVCTEEQYPGLVRAHVEEMLATDHTVYWTRAFARKHGGLEE</sequence>
<evidence type="ECO:0000313" key="3">
    <source>
        <dbReference type="Proteomes" id="UP001212841"/>
    </source>
</evidence>
<reference evidence="2" key="1">
    <citation type="submission" date="2020-05" db="EMBL/GenBank/DDBJ databases">
        <title>Phylogenomic resolution of chytrid fungi.</title>
        <authorList>
            <person name="Stajich J.E."/>
            <person name="Amses K."/>
            <person name="Simmons R."/>
            <person name="Seto K."/>
            <person name="Myers J."/>
            <person name="Bonds A."/>
            <person name="Quandt C.A."/>
            <person name="Barry K."/>
            <person name="Liu P."/>
            <person name="Grigoriev I."/>
            <person name="Longcore J.E."/>
            <person name="James T.Y."/>
        </authorList>
    </citation>
    <scope>NUCLEOTIDE SEQUENCE</scope>
    <source>
        <strain evidence="2">JEL0318</strain>
    </source>
</reference>
<dbReference type="InterPro" id="IPR029063">
    <property type="entry name" value="SAM-dependent_MTases_sf"/>
</dbReference>
<dbReference type="PANTHER" id="PTHR43591">
    <property type="entry name" value="METHYLTRANSFERASE"/>
    <property type="match status" value="1"/>
</dbReference>
<dbReference type="EMBL" id="JADGJD010001113">
    <property type="protein sequence ID" value="KAJ3046689.1"/>
    <property type="molecule type" value="Genomic_DNA"/>
</dbReference>
<organism evidence="2 3">
    <name type="scientific">Rhizophlyctis rosea</name>
    <dbReference type="NCBI Taxonomy" id="64517"/>
    <lineage>
        <taxon>Eukaryota</taxon>
        <taxon>Fungi</taxon>
        <taxon>Fungi incertae sedis</taxon>
        <taxon>Chytridiomycota</taxon>
        <taxon>Chytridiomycota incertae sedis</taxon>
        <taxon>Chytridiomycetes</taxon>
        <taxon>Rhizophlyctidales</taxon>
        <taxon>Rhizophlyctidaceae</taxon>
        <taxon>Rhizophlyctis</taxon>
    </lineage>
</organism>
<proteinExistence type="predicted"/>
<dbReference type="InterPro" id="IPR041698">
    <property type="entry name" value="Methyltransf_25"/>
</dbReference>
<feature type="domain" description="Methyltransferase" evidence="1">
    <location>
        <begin position="106"/>
        <end position="197"/>
    </location>
</feature>
<gene>
    <name evidence="2" type="ORF">HK097_000631</name>
</gene>
<dbReference type="GO" id="GO:0008168">
    <property type="term" value="F:methyltransferase activity"/>
    <property type="evidence" value="ECO:0007669"/>
    <property type="project" value="TreeGrafter"/>
</dbReference>
<dbReference type="AlphaFoldDB" id="A0AAD5S7V2"/>
<dbReference type="CDD" id="cd02440">
    <property type="entry name" value="AdoMet_MTases"/>
    <property type="match status" value="1"/>
</dbReference>
<dbReference type="Pfam" id="PF13649">
    <property type="entry name" value="Methyltransf_25"/>
    <property type="match status" value="1"/>
</dbReference>
<dbReference type="SUPFAM" id="SSF53335">
    <property type="entry name" value="S-adenosyl-L-methionine-dependent methyltransferases"/>
    <property type="match status" value="1"/>
</dbReference>
<keyword evidence="3" id="KW-1185">Reference proteome</keyword>
<name>A0AAD5S7V2_9FUNG</name>
<dbReference type="PANTHER" id="PTHR43591:SF24">
    <property type="entry name" value="2-METHOXY-6-POLYPRENYL-1,4-BENZOQUINOL METHYLASE, MITOCHONDRIAL"/>
    <property type="match status" value="1"/>
</dbReference>
<protein>
    <recommendedName>
        <fullName evidence="1">Methyltransferase domain-containing protein</fullName>
    </recommendedName>
</protein>
<evidence type="ECO:0000259" key="1">
    <source>
        <dbReference type="Pfam" id="PF13649"/>
    </source>
</evidence>
<dbReference type="Proteomes" id="UP001212841">
    <property type="component" value="Unassembled WGS sequence"/>
</dbReference>
<comment type="caution">
    <text evidence="2">The sequence shown here is derived from an EMBL/GenBank/DDBJ whole genome shotgun (WGS) entry which is preliminary data.</text>
</comment>
<dbReference type="Gene3D" id="3.40.50.150">
    <property type="entry name" value="Vaccinia Virus protein VP39"/>
    <property type="match status" value="1"/>
</dbReference>
<evidence type="ECO:0000313" key="2">
    <source>
        <dbReference type="EMBL" id="KAJ3046689.1"/>
    </source>
</evidence>